<feature type="transmembrane region" description="Helical" evidence="2">
    <location>
        <begin position="48"/>
        <end position="72"/>
    </location>
</feature>
<evidence type="ECO:0000313" key="3">
    <source>
        <dbReference type="EMBL" id="KAF6019641.1"/>
    </source>
</evidence>
<organism evidence="3 4">
    <name type="scientific">Bugula neritina</name>
    <name type="common">Brown bryozoan</name>
    <name type="synonym">Sertularia neritina</name>
    <dbReference type="NCBI Taxonomy" id="10212"/>
    <lineage>
        <taxon>Eukaryota</taxon>
        <taxon>Metazoa</taxon>
        <taxon>Spiralia</taxon>
        <taxon>Lophotrochozoa</taxon>
        <taxon>Bryozoa</taxon>
        <taxon>Gymnolaemata</taxon>
        <taxon>Cheilostomatida</taxon>
        <taxon>Flustrina</taxon>
        <taxon>Buguloidea</taxon>
        <taxon>Bugulidae</taxon>
        <taxon>Bugula</taxon>
    </lineage>
</organism>
<keyword evidence="2" id="KW-0812">Transmembrane</keyword>
<dbReference type="EMBL" id="VXIV02003217">
    <property type="protein sequence ID" value="KAF6019641.1"/>
    <property type="molecule type" value="Genomic_DNA"/>
</dbReference>
<keyword evidence="2" id="KW-1133">Transmembrane helix</keyword>
<comment type="caution">
    <text evidence="3">The sequence shown here is derived from an EMBL/GenBank/DDBJ whole genome shotgun (WGS) entry which is preliminary data.</text>
</comment>
<dbReference type="Proteomes" id="UP000593567">
    <property type="component" value="Unassembled WGS sequence"/>
</dbReference>
<keyword evidence="2" id="KW-0472">Membrane</keyword>
<reference evidence="3" key="1">
    <citation type="submission" date="2020-06" db="EMBL/GenBank/DDBJ databases">
        <title>Draft genome of Bugula neritina, a colonial animal packing powerful symbionts and potential medicines.</title>
        <authorList>
            <person name="Rayko M."/>
        </authorList>
    </citation>
    <scope>NUCLEOTIDE SEQUENCE [LARGE SCALE GENOMIC DNA]</scope>
    <source>
        <strain evidence="3">Kwan_BN1</strain>
    </source>
</reference>
<evidence type="ECO:0000313" key="4">
    <source>
        <dbReference type="Proteomes" id="UP000593567"/>
    </source>
</evidence>
<gene>
    <name evidence="3" type="ORF">EB796_022060</name>
</gene>
<accession>A0A7J7J1T4</accession>
<evidence type="ECO:0000256" key="1">
    <source>
        <dbReference type="SAM" id="MobiDB-lite"/>
    </source>
</evidence>
<feature type="compositionally biased region" description="Low complexity" evidence="1">
    <location>
        <begin position="103"/>
        <end position="129"/>
    </location>
</feature>
<keyword evidence="4" id="KW-1185">Reference proteome</keyword>
<protein>
    <submittedName>
        <fullName evidence="3">Uncharacterized protein</fullName>
    </submittedName>
</protein>
<proteinExistence type="predicted"/>
<evidence type="ECO:0000256" key="2">
    <source>
        <dbReference type="SAM" id="Phobius"/>
    </source>
</evidence>
<feature type="region of interest" description="Disordered" evidence="1">
    <location>
        <begin position="90"/>
        <end position="135"/>
    </location>
</feature>
<sequence length="135" mass="15657">MVIVNKFDKVFLPPQVRTTLYGMNNVLATLGFPKWTLVKWPVPPLMTFWLLLTLLMSGLKWFALFELLFVFYKFFDEYGEPLSDWMHSNGYGEEGRFNRRPTSRTASTSREYTSSSPITTTTPKVTTSSYDDDDD</sequence>
<dbReference type="AlphaFoldDB" id="A0A7J7J1T4"/>
<name>A0A7J7J1T4_BUGNE</name>